<dbReference type="GO" id="GO:0042147">
    <property type="term" value="P:retrograde transport, endosome to Golgi"/>
    <property type="evidence" value="ECO:0007669"/>
    <property type="project" value="TreeGrafter"/>
</dbReference>
<feature type="transmembrane region" description="Helical" evidence="4">
    <location>
        <begin position="273"/>
        <end position="292"/>
    </location>
</feature>
<feature type="chain" id="PRO_5032380067" description="Vacuolar protein sorting-associated protein 51 homolog" evidence="5">
    <location>
        <begin position="22"/>
        <end position="1447"/>
    </location>
</feature>
<reference evidence="6" key="1">
    <citation type="submission" date="2021-01" db="EMBL/GenBank/DDBJ databases">
        <authorList>
            <person name="Li R."/>
            <person name="Bekaert M."/>
        </authorList>
    </citation>
    <scope>NUCLEOTIDE SEQUENCE</scope>
    <source>
        <strain evidence="6">Farmed</strain>
    </source>
</reference>
<feature type="transmembrane region" description="Helical" evidence="4">
    <location>
        <begin position="335"/>
        <end position="359"/>
    </location>
</feature>
<feature type="transmembrane region" description="Helical" evidence="4">
    <location>
        <begin position="299"/>
        <end position="323"/>
    </location>
</feature>
<dbReference type="GO" id="GO:0007030">
    <property type="term" value="P:Golgi organization"/>
    <property type="evidence" value="ECO:0007669"/>
    <property type="project" value="TreeGrafter"/>
</dbReference>
<evidence type="ECO:0000313" key="6">
    <source>
        <dbReference type="EMBL" id="CAE1173446.1"/>
    </source>
</evidence>
<feature type="transmembrane region" description="Helical" evidence="4">
    <location>
        <begin position="1036"/>
        <end position="1068"/>
    </location>
</feature>
<feature type="transmembrane region" description="Helical" evidence="4">
    <location>
        <begin position="1170"/>
        <end position="1186"/>
    </location>
</feature>
<sequence>MSSFNSSILLLLFLCWSLVFSILQGLVHAVILCFSREHVFFQFIHIIVYFFFFVGLLQGWLAWSLCNSMLLWEHVFFQFIHIIIILFVGLLCSVLQGTCLLSIHPYYYYYFFVGLLCFCPAGTCLLSIHPYYYYYFFIWSLSLSLLQGLVHAMCLFNREPFFSLFIILFSLSLSLLFYPAGSHALFLCLIICPFNSSLFLYYYFSVGLLSLSDIPWSMPGTCLLSLSSILLLLFLCYCNSCRAWSTPVILCLFFFISILLLLLFLLVSYVSLWLGPVLVFSFWLSLSLSLSLSLLNMSFFCLLPIIIIIISLCWSFVSLLSLARCNSMSLGTTCLLQFIHIIIIIISLLVSFLSCMAWSLSLSLSILLLTFLCWSLCVLSQGLVHAVFLCTMNSLSLYLLAFDIIISLLSSCRACIHNSIWEQLSSTLLFSLFWSLSLLRALLNSIDTFWDMSFLLSLSIFYFEVSLLVSLCLSLQGWVHTVVLCFKSDMSPFFLYPYYYSLSLGLSLVQSCKFSLLSLSLLLKGTVFFQLIHIINLFFVGLSLSVLHGFVHHVILCFSRNMSSFFSHFYYYYYYLLLSLVIITCLSSIPPYLSLLQGLVHILSSMLLFLTCLLSIHPYYAMDISLCWSLCSYLQGWAWSMVCPSMLLYLEHVFFQFITLLLFYFFVGLLSPAGAWGLVTILCCKEHVFFQFIHIIIIISLLVSCVSVFPRLILSMSSFIHPYYYYFFCWSCVSVLQGLGPRWLGHAVILCFTKGTCLLSIIHIIIIISLLVSCVSACRAWLGPHVILCFSQEHVFFQFIHIIIIISLLVSLCSVLQGLVHAVILCFSREHVFFQFIHIIIIISLLVSLCLSLQGLVHAETCLLSPIHPFIIIIISFVGLFVFCPAGLGPRWLGPRCNSILLSFSREHVFFQFIHIIIIISFVGLLCSVLQGLVHAEHVFFQFIHIIIIISLLVSYVLSCRAGVHAGLVHTVIPASLGNMSSFNSSILLLLFLFVGLCVLSFQFIQEHVFFHYYYYYFFVGLLCSVLQGFSREHVFFQFIHIIIIISLLVSCVSVLQGLVHLVILCFSREHVFFQFIHPYYYYYFFVGLLCSGTCLLSIHPYYYYYFFLCWSLVFCPAGLGHAVILCFSREHVFFQFIHIIIIISFVGLLCSVLQGLVHAGTCLLSIHPYYYYYFFVGLLCLSFGPRCNSSFSREHVFFQFIHIILFYLLVSCVSVLQGLVHAGTCLLSIHPYYYYYFFVGLLCFCPAGLGSSLVVAMLRKSVETRDWLNTIEPRNVRAVMKRVVEDITAIDVQVGQLYEEGVRKERSSDSSRRTHSYSLSQQQRRTQWNFTPSIDNSLISNIQKLFSEKIEIFSAVEFSKVSVLTGIIKISLKTFLECVRLRTFGRYGLQQIQVDTHYLQLYLWRFVSDENLVQVLLDEIVCSTAHRCLDPSMMEPSVIELICERG</sequence>
<feature type="transmembrane region" description="Helical" evidence="4">
    <location>
        <begin position="867"/>
        <end position="888"/>
    </location>
</feature>
<feature type="transmembrane region" description="Helical" evidence="4">
    <location>
        <begin position="160"/>
        <end position="178"/>
    </location>
</feature>
<accession>A0A812B870</accession>
<feature type="transmembrane region" description="Helical" evidence="4">
    <location>
        <begin position="75"/>
        <end position="96"/>
    </location>
</feature>
<comment type="caution">
    <text evidence="6">The sequence shown here is derived from an EMBL/GenBank/DDBJ whole genome shotgun (WGS) entry which is preliminary data.</text>
</comment>
<feature type="transmembrane region" description="Helical" evidence="4">
    <location>
        <begin position="832"/>
        <end position="855"/>
    </location>
</feature>
<feature type="transmembrane region" description="Helical" evidence="4">
    <location>
        <begin position="626"/>
        <end position="647"/>
    </location>
</feature>
<feature type="region of interest" description="Disordered" evidence="3">
    <location>
        <begin position="1304"/>
        <end position="1325"/>
    </location>
</feature>
<feature type="compositionally biased region" description="Basic and acidic residues" evidence="3">
    <location>
        <begin position="1304"/>
        <end position="1313"/>
    </location>
</feature>
<feature type="transmembrane region" description="Helical" evidence="4">
    <location>
        <begin position="185"/>
        <end position="204"/>
    </location>
</feature>
<feature type="transmembrane region" description="Helical" evidence="4">
    <location>
        <begin position="987"/>
        <end position="1006"/>
    </location>
</feature>
<feature type="transmembrane region" description="Helical" evidence="4">
    <location>
        <begin position="794"/>
        <end position="820"/>
    </location>
</feature>
<evidence type="ECO:0000313" key="7">
    <source>
        <dbReference type="Proteomes" id="UP000597762"/>
    </source>
</evidence>
<keyword evidence="4" id="KW-0472">Membrane</keyword>
<keyword evidence="5" id="KW-0732">Signal</keyword>
<feature type="transmembrane region" description="Helical" evidence="4">
    <location>
        <begin position="595"/>
        <end position="614"/>
    </location>
</feature>
<evidence type="ECO:0000256" key="3">
    <source>
        <dbReference type="SAM" id="MobiDB-lite"/>
    </source>
</evidence>
<feature type="transmembrane region" description="Helical" evidence="4">
    <location>
        <begin position="216"/>
        <end position="236"/>
    </location>
</feature>
<dbReference type="EMBL" id="CAHIKZ030000422">
    <property type="protein sequence ID" value="CAE1173446.1"/>
    <property type="molecule type" value="Genomic_DNA"/>
</dbReference>
<comment type="similarity">
    <text evidence="1">Belongs to the VPS51 family.</text>
</comment>
<feature type="transmembrane region" description="Helical" evidence="4">
    <location>
        <begin position="248"/>
        <end position="267"/>
    </location>
</feature>
<dbReference type="PANTHER" id="PTHR15954:SF4">
    <property type="entry name" value="VACUOLAR PROTEIN SORTING-ASSOCIATED PROTEIN 51 HOMOLOG"/>
    <property type="match status" value="1"/>
</dbReference>
<dbReference type="GO" id="GO:1990745">
    <property type="term" value="C:EARP complex"/>
    <property type="evidence" value="ECO:0007669"/>
    <property type="project" value="TreeGrafter"/>
</dbReference>
<feature type="transmembrane region" description="Helical" evidence="4">
    <location>
        <begin position="570"/>
        <end position="589"/>
    </location>
</feature>
<feature type="transmembrane region" description="Helical" evidence="4">
    <location>
        <begin position="939"/>
        <end position="958"/>
    </location>
</feature>
<feature type="transmembrane region" description="Helical" evidence="4">
    <location>
        <begin position="466"/>
        <end position="486"/>
    </location>
</feature>
<dbReference type="GO" id="GO:0016020">
    <property type="term" value="C:membrane"/>
    <property type="evidence" value="ECO:0007669"/>
    <property type="project" value="TreeGrafter"/>
</dbReference>
<gene>
    <name evidence="6" type="ORF">SPHA_12640</name>
</gene>
<feature type="transmembrane region" description="Helical" evidence="4">
    <location>
        <begin position="688"/>
        <end position="713"/>
    </location>
</feature>
<feature type="transmembrane region" description="Helical" evidence="4">
    <location>
        <begin position="534"/>
        <end position="558"/>
    </location>
</feature>
<organism evidence="6 7">
    <name type="scientific">Acanthosepion pharaonis</name>
    <name type="common">Pharaoh cuttlefish</name>
    <name type="synonym">Sepia pharaonis</name>
    <dbReference type="NCBI Taxonomy" id="158019"/>
    <lineage>
        <taxon>Eukaryota</taxon>
        <taxon>Metazoa</taxon>
        <taxon>Spiralia</taxon>
        <taxon>Lophotrochozoa</taxon>
        <taxon>Mollusca</taxon>
        <taxon>Cephalopoda</taxon>
        <taxon>Coleoidea</taxon>
        <taxon>Decapodiformes</taxon>
        <taxon>Sepiida</taxon>
        <taxon>Sepiina</taxon>
        <taxon>Sepiidae</taxon>
        <taxon>Acanthosepion</taxon>
    </lineage>
</organism>
<feature type="transmembrane region" description="Helical" evidence="4">
    <location>
        <begin position="1198"/>
        <end position="1221"/>
    </location>
</feature>
<feature type="transmembrane region" description="Helical" evidence="4">
    <location>
        <begin position="725"/>
        <end position="745"/>
    </location>
</feature>
<dbReference type="PANTHER" id="PTHR15954">
    <property type="entry name" value="VACUOLAR PROTEIN SORTING-ASSOCIATED PROTEIN 51 HOMOLOG"/>
    <property type="match status" value="1"/>
</dbReference>
<feature type="transmembrane region" description="Helical" evidence="4">
    <location>
        <begin position="757"/>
        <end position="782"/>
    </location>
</feature>
<dbReference type="GO" id="GO:0048193">
    <property type="term" value="P:Golgi vesicle transport"/>
    <property type="evidence" value="ECO:0007669"/>
    <property type="project" value="TreeGrafter"/>
</dbReference>
<feature type="transmembrane region" description="Helical" evidence="4">
    <location>
        <begin position="1137"/>
        <end position="1158"/>
    </location>
</feature>
<dbReference type="GO" id="GO:0032456">
    <property type="term" value="P:endocytic recycling"/>
    <property type="evidence" value="ECO:0007669"/>
    <property type="project" value="TreeGrafter"/>
</dbReference>
<feature type="signal peptide" evidence="5">
    <location>
        <begin position="1"/>
        <end position="21"/>
    </location>
</feature>
<feature type="transmembrane region" description="Helical" evidence="4">
    <location>
        <begin position="428"/>
        <end position="446"/>
    </location>
</feature>
<evidence type="ECO:0000256" key="5">
    <source>
        <dbReference type="SAM" id="SignalP"/>
    </source>
</evidence>
<keyword evidence="4" id="KW-1133">Transmembrane helix</keyword>
<feature type="transmembrane region" description="Helical" evidence="4">
    <location>
        <begin position="1080"/>
        <end position="1099"/>
    </location>
</feature>
<dbReference type="InterPro" id="IPR014812">
    <property type="entry name" value="Vps51"/>
</dbReference>
<feature type="transmembrane region" description="Helical" evidence="4">
    <location>
        <begin position="909"/>
        <end position="933"/>
    </location>
</feature>
<dbReference type="GO" id="GO:0005829">
    <property type="term" value="C:cytosol"/>
    <property type="evidence" value="ECO:0007669"/>
    <property type="project" value="GOC"/>
</dbReference>
<dbReference type="OrthoDB" id="203678at2759"/>
<evidence type="ECO:0000256" key="1">
    <source>
        <dbReference type="ARBA" id="ARBA00006080"/>
    </source>
</evidence>
<feature type="transmembrane region" description="Helical" evidence="4">
    <location>
        <begin position="108"/>
        <end position="126"/>
    </location>
</feature>
<feature type="transmembrane region" description="Helical" evidence="4">
    <location>
        <begin position="395"/>
        <end position="416"/>
    </location>
</feature>
<keyword evidence="7" id="KW-1185">Reference proteome</keyword>
<feature type="transmembrane region" description="Helical" evidence="4">
    <location>
        <begin position="1233"/>
        <end position="1259"/>
    </location>
</feature>
<feature type="transmembrane region" description="Helical" evidence="4">
    <location>
        <begin position="39"/>
        <end position="63"/>
    </location>
</feature>
<name>A0A812B870_ACAPH</name>
<dbReference type="GO" id="GO:0000938">
    <property type="term" value="C:GARP complex"/>
    <property type="evidence" value="ECO:0007669"/>
    <property type="project" value="TreeGrafter"/>
</dbReference>
<feature type="transmembrane region" description="Helical" evidence="4">
    <location>
        <begin position="498"/>
        <end position="522"/>
    </location>
</feature>
<feature type="transmembrane region" description="Helical" evidence="4">
    <location>
        <begin position="366"/>
        <end position="389"/>
    </location>
</feature>
<feature type="transmembrane region" description="Helical" evidence="4">
    <location>
        <begin position="133"/>
        <end position="154"/>
    </location>
</feature>
<evidence type="ECO:0000256" key="2">
    <source>
        <dbReference type="ARBA" id="ARBA00016122"/>
    </source>
</evidence>
<keyword evidence="4" id="KW-0812">Transmembrane</keyword>
<feature type="transmembrane region" description="Helical" evidence="4">
    <location>
        <begin position="653"/>
        <end position="676"/>
    </location>
</feature>
<proteinExistence type="inferred from homology"/>
<protein>
    <recommendedName>
        <fullName evidence="2">Vacuolar protein sorting-associated protein 51 homolog</fullName>
    </recommendedName>
</protein>
<feature type="transmembrane region" description="Helical" evidence="4">
    <location>
        <begin position="1105"/>
        <end position="1125"/>
    </location>
</feature>
<dbReference type="Proteomes" id="UP000597762">
    <property type="component" value="Unassembled WGS sequence"/>
</dbReference>
<evidence type="ECO:0000256" key="4">
    <source>
        <dbReference type="SAM" id="Phobius"/>
    </source>
</evidence>
<feature type="transmembrane region" description="Helical" evidence="4">
    <location>
        <begin position="1013"/>
        <end position="1030"/>
    </location>
</feature>
<dbReference type="GO" id="GO:0007041">
    <property type="term" value="P:lysosomal transport"/>
    <property type="evidence" value="ECO:0007669"/>
    <property type="project" value="TreeGrafter"/>
</dbReference>